<keyword evidence="1" id="KW-1185">Reference proteome</keyword>
<sequence>DRFLYYSLTILGDLSVSDNNNYLYHIKNISSEINIGHFWSSVKLSASNLHSQLSKIKSNKVN</sequence>
<proteinExistence type="predicted"/>
<organism evidence="1 2">
    <name type="scientific">Strongyloides papillosus</name>
    <name type="common">Intestinal threadworm</name>
    <dbReference type="NCBI Taxonomy" id="174720"/>
    <lineage>
        <taxon>Eukaryota</taxon>
        <taxon>Metazoa</taxon>
        <taxon>Ecdysozoa</taxon>
        <taxon>Nematoda</taxon>
        <taxon>Chromadorea</taxon>
        <taxon>Rhabditida</taxon>
        <taxon>Tylenchina</taxon>
        <taxon>Panagrolaimomorpha</taxon>
        <taxon>Strongyloidoidea</taxon>
        <taxon>Strongyloididae</taxon>
        <taxon>Strongyloides</taxon>
    </lineage>
</organism>
<name>A0A0N5B2V7_STREA</name>
<evidence type="ECO:0000313" key="1">
    <source>
        <dbReference type="Proteomes" id="UP000046392"/>
    </source>
</evidence>
<accession>A0A0N5B2V7</accession>
<reference evidence="2" key="1">
    <citation type="submission" date="2017-02" db="UniProtKB">
        <authorList>
            <consortium name="WormBaseParasite"/>
        </authorList>
    </citation>
    <scope>IDENTIFICATION</scope>
</reference>
<evidence type="ECO:0000313" key="2">
    <source>
        <dbReference type="WBParaSite" id="SPAL_0000041000.1"/>
    </source>
</evidence>
<dbReference type="WBParaSite" id="SPAL_0000041000.1">
    <property type="protein sequence ID" value="SPAL_0000041000.1"/>
    <property type="gene ID" value="SPAL_0000041000"/>
</dbReference>
<protein>
    <submittedName>
        <fullName evidence="2">Glycosyltransferase family 2 protein</fullName>
    </submittedName>
</protein>
<dbReference type="AlphaFoldDB" id="A0A0N5B2V7"/>
<dbReference type="Proteomes" id="UP000046392">
    <property type="component" value="Unplaced"/>
</dbReference>